<gene>
    <name evidence="5" type="ORF">APLA_LOCUS3343</name>
</gene>
<sequence length="369" mass="43031">MLFIYLTVLLCVQYQAGLVDTARILGVFPVPSISHQVVFRALMLELSKHGHELVIITPNPALPKDRPKDNITEIDTSSVYQVMGRLYNEAQGKNMLKKGVVLDIDSLLTGDSDRGMTELISYQFDIPEVKALLEDKTQKFDLIFVEAIANYHLIVTNIFKAPVIWFSSFYGFPEHYNSMGAVAWHPTFYPYFYRQKYVNLTIWERIREIYLEWRIFQMIKTSEEHDANKLRQRFGPDIPSIDDMKKNIDVMFVNSHPLFASNRPVPSNVVYLGALHLQKVKDLPEDLQSYLDNSSRGVIYVSFGSNVRPSMMDSDLLEVFLETFKLLPFDILWKFDYENLENVTNNVKIQKWFPQRDLLRTYNIYKLNK</sequence>
<evidence type="ECO:0000256" key="1">
    <source>
        <dbReference type="ARBA" id="ARBA00009995"/>
    </source>
</evidence>
<dbReference type="GO" id="GO:0008194">
    <property type="term" value="F:UDP-glycosyltransferase activity"/>
    <property type="evidence" value="ECO:0007669"/>
    <property type="project" value="InterPro"/>
</dbReference>
<dbReference type="CDD" id="cd03784">
    <property type="entry name" value="GT1_Gtf-like"/>
    <property type="match status" value="1"/>
</dbReference>
<feature type="signal peptide" evidence="4">
    <location>
        <begin position="1"/>
        <end position="17"/>
    </location>
</feature>
<dbReference type="InterPro" id="IPR050271">
    <property type="entry name" value="UDP-glycosyltransferase"/>
</dbReference>
<dbReference type="SUPFAM" id="SSF53756">
    <property type="entry name" value="UDP-Glycosyltransferase/glycogen phosphorylase"/>
    <property type="match status" value="1"/>
</dbReference>
<keyword evidence="2" id="KW-0328">Glycosyltransferase</keyword>
<name>A0A8S0ZAB7_ARCPL</name>
<dbReference type="Gene3D" id="3.40.50.2000">
    <property type="entry name" value="Glycogen Phosphorylase B"/>
    <property type="match status" value="1"/>
</dbReference>
<comment type="caution">
    <text evidence="5">The sequence shown here is derived from an EMBL/GenBank/DDBJ whole genome shotgun (WGS) entry which is preliminary data.</text>
</comment>
<evidence type="ECO:0000313" key="6">
    <source>
        <dbReference type="Proteomes" id="UP000494106"/>
    </source>
</evidence>
<evidence type="ECO:0000256" key="4">
    <source>
        <dbReference type="SAM" id="SignalP"/>
    </source>
</evidence>
<keyword evidence="3" id="KW-0808">Transferase</keyword>
<reference evidence="5 6" key="1">
    <citation type="submission" date="2020-04" db="EMBL/GenBank/DDBJ databases">
        <authorList>
            <person name="Wallbank WR R."/>
            <person name="Pardo Diaz C."/>
            <person name="Kozak K."/>
            <person name="Martin S."/>
            <person name="Jiggins C."/>
            <person name="Moest M."/>
            <person name="Warren A I."/>
            <person name="Byers J.R.P. K."/>
            <person name="Montejo-Kovacevich G."/>
            <person name="Yen C E."/>
        </authorList>
    </citation>
    <scope>NUCLEOTIDE SEQUENCE [LARGE SCALE GENOMIC DNA]</scope>
</reference>
<dbReference type="EMBL" id="CADEBC010000288">
    <property type="protein sequence ID" value="CAB3227647.1"/>
    <property type="molecule type" value="Genomic_DNA"/>
</dbReference>
<feature type="chain" id="PRO_5035940495" description="UDP-glycosyltransferase" evidence="4">
    <location>
        <begin position="18"/>
        <end position="369"/>
    </location>
</feature>
<dbReference type="OrthoDB" id="5835829at2759"/>
<accession>A0A8S0ZAB7</accession>
<dbReference type="Pfam" id="PF00201">
    <property type="entry name" value="UDPGT"/>
    <property type="match status" value="1"/>
</dbReference>
<dbReference type="PANTHER" id="PTHR48043:SF159">
    <property type="entry name" value="EG:EG0003.4 PROTEIN-RELATED"/>
    <property type="match status" value="1"/>
</dbReference>
<evidence type="ECO:0008006" key="7">
    <source>
        <dbReference type="Google" id="ProtNLM"/>
    </source>
</evidence>
<proteinExistence type="inferred from homology"/>
<keyword evidence="6" id="KW-1185">Reference proteome</keyword>
<evidence type="ECO:0000256" key="3">
    <source>
        <dbReference type="ARBA" id="ARBA00022679"/>
    </source>
</evidence>
<dbReference type="AlphaFoldDB" id="A0A8S0ZAB7"/>
<evidence type="ECO:0000256" key="2">
    <source>
        <dbReference type="ARBA" id="ARBA00022676"/>
    </source>
</evidence>
<dbReference type="PANTHER" id="PTHR48043">
    <property type="entry name" value="EG:EG0003.4 PROTEIN-RELATED"/>
    <property type="match status" value="1"/>
</dbReference>
<protein>
    <recommendedName>
        <fullName evidence="7">UDP-glycosyltransferase</fullName>
    </recommendedName>
</protein>
<organism evidence="5 6">
    <name type="scientific">Arctia plantaginis</name>
    <name type="common">Wood tiger moth</name>
    <name type="synonym">Phalaena plantaginis</name>
    <dbReference type="NCBI Taxonomy" id="874455"/>
    <lineage>
        <taxon>Eukaryota</taxon>
        <taxon>Metazoa</taxon>
        <taxon>Ecdysozoa</taxon>
        <taxon>Arthropoda</taxon>
        <taxon>Hexapoda</taxon>
        <taxon>Insecta</taxon>
        <taxon>Pterygota</taxon>
        <taxon>Neoptera</taxon>
        <taxon>Endopterygota</taxon>
        <taxon>Lepidoptera</taxon>
        <taxon>Glossata</taxon>
        <taxon>Ditrysia</taxon>
        <taxon>Noctuoidea</taxon>
        <taxon>Erebidae</taxon>
        <taxon>Arctiinae</taxon>
        <taxon>Arctia</taxon>
    </lineage>
</organism>
<dbReference type="Proteomes" id="UP000494106">
    <property type="component" value="Unassembled WGS sequence"/>
</dbReference>
<keyword evidence="4" id="KW-0732">Signal</keyword>
<comment type="similarity">
    <text evidence="1">Belongs to the UDP-glycosyltransferase family.</text>
</comment>
<evidence type="ECO:0000313" key="5">
    <source>
        <dbReference type="EMBL" id="CAB3227647.1"/>
    </source>
</evidence>
<dbReference type="InterPro" id="IPR002213">
    <property type="entry name" value="UDP_glucos_trans"/>
</dbReference>